<proteinExistence type="inferred from homology"/>
<dbReference type="SUPFAM" id="SSF56399">
    <property type="entry name" value="ADP-ribosylation"/>
    <property type="match status" value="1"/>
</dbReference>
<evidence type="ECO:0000256" key="7">
    <source>
        <dbReference type="ARBA" id="ARBA00022695"/>
    </source>
</evidence>
<accession>A0A818KYR8</accession>
<dbReference type="GO" id="GO:0106274">
    <property type="term" value="F:NAD+-protein-arginine ADP-ribosyltransferase activity"/>
    <property type="evidence" value="ECO:0007669"/>
    <property type="project" value="UniProtKB-EC"/>
</dbReference>
<dbReference type="PANTHER" id="PTHR10339:SF25">
    <property type="entry name" value="SECRETED EXOENZYME S"/>
    <property type="match status" value="1"/>
</dbReference>
<comment type="subcellular location">
    <subcellularLocation>
        <location evidence="1">Secreted</location>
    </subcellularLocation>
</comment>
<dbReference type="EC" id="2.4.2.31" evidence="10"/>
<evidence type="ECO:0000256" key="4">
    <source>
        <dbReference type="ARBA" id="ARBA00022656"/>
    </source>
</evidence>
<evidence type="ECO:0000256" key="8">
    <source>
        <dbReference type="ARBA" id="ARBA00023026"/>
    </source>
</evidence>
<evidence type="ECO:0000313" key="12">
    <source>
        <dbReference type="EMBL" id="CAF3563927.1"/>
    </source>
</evidence>
<dbReference type="PANTHER" id="PTHR10339">
    <property type="entry name" value="ADP-RIBOSYLTRANSFERASE"/>
    <property type="match status" value="1"/>
</dbReference>
<evidence type="ECO:0000256" key="3">
    <source>
        <dbReference type="ARBA" id="ARBA00022525"/>
    </source>
</evidence>
<dbReference type="EMBL" id="CAJNYU010002561">
    <property type="protein sequence ID" value="CAF3563927.1"/>
    <property type="molecule type" value="Genomic_DNA"/>
</dbReference>
<keyword evidence="10" id="KW-0521">NADP</keyword>
<dbReference type="GO" id="GO:0003950">
    <property type="term" value="F:NAD+ poly-ADP-ribosyltransferase activity"/>
    <property type="evidence" value="ECO:0007669"/>
    <property type="project" value="TreeGrafter"/>
</dbReference>
<keyword evidence="7" id="KW-0548">Nucleotidyltransferase</keyword>
<keyword evidence="3" id="KW-0964">Secreted</keyword>
<dbReference type="GO" id="GO:0005576">
    <property type="term" value="C:extracellular region"/>
    <property type="evidence" value="ECO:0007669"/>
    <property type="project" value="UniProtKB-SubCell"/>
</dbReference>
<evidence type="ECO:0000256" key="6">
    <source>
        <dbReference type="ARBA" id="ARBA00022679"/>
    </source>
</evidence>
<keyword evidence="10" id="KW-0520">NAD</keyword>
<gene>
    <name evidence="12" type="ORF">FME351_LOCUS20102</name>
</gene>
<keyword evidence="5 10" id="KW-0328">Glycosyltransferase</keyword>
<dbReference type="Gene3D" id="3.90.176.10">
    <property type="entry name" value="Toxin ADP-ribosyltransferase, Chain A, domain 1"/>
    <property type="match status" value="1"/>
</dbReference>
<dbReference type="GO" id="GO:0090729">
    <property type="term" value="F:toxin activity"/>
    <property type="evidence" value="ECO:0007669"/>
    <property type="project" value="UniProtKB-KW"/>
</dbReference>
<evidence type="ECO:0000256" key="10">
    <source>
        <dbReference type="RuleBase" id="RU361228"/>
    </source>
</evidence>
<feature type="region of interest" description="Disordered" evidence="11">
    <location>
        <begin position="259"/>
        <end position="294"/>
    </location>
</feature>
<keyword evidence="4" id="KW-0800">Toxin</keyword>
<dbReference type="Proteomes" id="UP000663869">
    <property type="component" value="Unassembled WGS sequence"/>
</dbReference>
<evidence type="ECO:0000313" key="13">
    <source>
        <dbReference type="Proteomes" id="UP000663869"/>
    </source>
</evidence>
<feature type="compositionally biased region" description="Polar residues" evidence="11">
    <location>
        <begin position="278"/>
        <end position="294"/>
    </location>
</feature>
<evidence type="ECO:0000256" key="5">
    <source>
        <dbReference type="ARBA" id="ARBA00022676"/>
    </source>
</evidence>
<evidence type="ECO:0000256" key="11">
    <source>
        <dbReference type="SAM" id="MobiDB-lite"/>
    </source>
</evidence>
<keyword evidence="6 10" id="KW-0808">Transferase</keyword>
<evidence type="ECO:0000256" key="1">
    <source>
        <dbReference type="ARBA" id="ARBA00004613"/>
    </source>
</evidence>
<dbReference type="AlphaFoldDB" id="A0A818KYR8"/>
<dbReference type="InterPro" id="IPR000768">
    <property type="entry name" value="ART"/>
</dbReference>
<reference evidence="12" key="1">
    <citation type="submission" date="2021-02" db="EMBL/GenBank/DDBJ databases">
        <authorList>
            <person name="Nowell W R."/>
        </authorList>
    </citation>
    <scope>NUCLEOTIDE SEQUENCE</scope>
</reference>
<dbReference type="InterPro" id="IPR050999">
    <property type="entry name" value="ADP-ribosyltransferase_ARG"/>
</dbReference>
<sequence length="325" mass="35791">MATAGGGEEATAQHILRITDIIDEPLQFIAPIGGYEEMPLVPLEKAVEPLVSILPAVQSNAYVAKQRCENPADGLTQDESASIMLYTMGWKPLDKCLYVALNNALRSPDRQQSLEPWYLFLRLFLNALFRLPPLPKTAYRDIKLDLSERYTKGKTIVWWGFSSCTTTIGVLKSALFLGTTGARTMFTLQCLSARDIQNHSYFPAEDEVLLMAATQFKIVSSLDQGDLHMIQLEETTPPFPLLQPVPIVGSLPILSNPPDDSKTTSFHISKEKSKPHSNKSQIDTHGAAASTSEKTGINSITGQMSDVKISASINEGNILLFYCLD</sequence>
<evidence type="ECO:0000256" key="9">
    <source>
        <dbReference type="ARBA" id="ARBA00047597"/>
    </source>
</evidence>
<keyword evidence="8" id="KW-0843">Virulence</keyword>
<organism evidence="12 13">
    <name type="scientific">Rotaria socialis</name>
    <dbReference type="NCBI Taxonomy" id="392032"/>
    <lineage>
        <taxon>Eukaryota</taxon>
        <taxon>Metazoa</taxon>
        <taxon>Spiralia</taxon>
        <taxon>Gnathifera</taxon>
        <taxon>Rotifera</taxon>
        <taxon>Eurotatoria</taxon>
        <taxon>Bdelloidea</taxon>
        <taxon>Philodinida</taxon>
        <taxon>Philodinidae</taxon>
        <taxon>Rotaria</taxon>
    </lineage>
</organism>
<protein>
    <recommendedName>
        <fullName evidence="10">NAD(P)(+)--arginine ADP-ribosyltransferase</fullName>
        <ecNumber evidence="10">2.4.2.31</ecNumber>
    </recommendedName>
    <alternativeName>
        <fullName evidence="10">Mono(ADP-ribosyl)transferase</fullName>
    </alternativeName>
</protein>
<comment type="similarity">
    <text evidence="2 10">Belongs to the Arg-specific ADP-ribosyltransferase family.</text>
</comment>
<dbReference type="PROSITE" id="PS51996">
    <property type="entry name" value="TR_MART"/>
    <property type="match status" value="1"/>
</dbReference>
<evidence type="ECO:0000256" key="2">
    <source>
        <dbReference type="ARBA" id="ARBA00009558"/>
    </source>
</evidence>
<dbReference type="Pfam" id="PF01129">
    <property type="entry name" value="ART"/>
    <property type="match status" value="1"/>
</dbReference>
<comment type="caution">
    <text evidence="12">The sequence shown here is derived from an EMBL/GenBank/DDBJ whole genome shotgun (WGS) entry which is preliminary data.</text>
</comment>
<dbReference type="GO" id="GO:0016779">
    <property type="term" value="F:nucleotidyltransferase activity"/>
    <property type="evidence" value="ECO:0007669"/>
    <property type="project" value="UniProtKB-KW"/>
</dbReference>
<comment type="catalytic activity">
    <reaction evidence="9 10">
        <text>L-arginyl-[protein] + NAD(+) = N(omega)-(ADP-D-ribosyl)-L-arginyl-[protein] + nicotinamide + H(+)</text>
        <dbReference type="Rhea" id="RHEA:19149"/>
        <dbReference type="Rhea" id="RHEA-COMP:10532"/>
        <dbReference type="Rhea" id="RHEA-COMP:15087"/>
        <dbReference type="ChEBI" id="CHEBI:15378"/>
        <dbReference type="ChEBI" id="CHEBI:17154"/>
        <dbReference type="ChEBI" id="CHEBI:29965"/>
        <dbReference type="ChEBI" id="CHEBI:57540"/>
        <dbReference type="ChEBI" id="CHEBI:142554"/>
        <dbReference type="EC" id="2.4.2.31"/>
    </reaction>
</comment>
<name>A0A818KYR8_9BILA</name>